<evidence type="ECO:0000313" key="3">
    <source>
        <dbReference type="EMBL" id="SPF75051.1"/>
    </source>
</evidence>
<reference evidence="3 4" key="1">
    <citation type="submission" date="2018-03" db="EMBL/GenBank/DDBJ databases">
        <authorList>
            <person name="Keele B.F."/>
        </authorList>
    </citation>
    <scope>NUCLEOTIDE SEQUENCE [LARGE SCALE GENOMIC DNA]</scope>
    <source>
        <strain evidence="3 4">CECT 8811</strain>
    </source>
</reference>
<feature type="domain" description="YCII-related" evidence="2">
    <location>
        <begin position="1"/>
        <end position="115"/>
    </location>
</feature>
<dbReference type="EMBL" id="OMOI01000001">
    <property type="protein sequence ID" value="SPF75051.1"/>
    <property type="molecule type" value="Genomic_DNA"/>
</dbReference>
<dbReference type="Gene3D" id="3.30.70.1060">
    <property type="entry name" value="Dimeric alpha+beta barrel"/>
    <property type="match status" value="1"/>
</dbReference>
<dbReference type="PANTHER" id="PTHR35174:SF3">
    <property type="entry name" value="BLL7171 PROTEIN"/>
    <property type="match status" value="1"/>
</dbReference>
<comment type="similarity">
    <text evidence="1">Belongs to the YciI family.</text>
</comment>
<accession>A0A2R8AG63</accession>
<evidence type="ECO:0000256" key="1">
    <source>
        <dbReference type="ARBA" id="ARBA00007689"/>
    </source>
</evidence>
<dbReference type="OrthoDB" id="9807535at2"/>
<dbReference type="Proteomes" id="UP000244911">
    <property type="component" value="Unassembled WGS sequence"/>
</dbReference>
<evidence type="ECO:0000259" key="2">
    <source>
        <dbReference type="Pfam" id="PF03795"/>
    </source>
</evidence>
<keyword evidence="4" id="KW-1185">Reference proteome</keyword>
<dbReference type="SUPFAM" id="SSF54909">
    <property type="entry name" value="Dimeric alpha+beta barrel"/>
    <property type="match status" value="1"/>
</dbReference>
<dbReference type="Pfam" id="PF03795">
    <property type="entry name" value="YCII"/>
    <property type="match status" value="1"/>
</dbReference>
<protein>
    <recommendedName>
        <fullName evidence="2">YCII-related domain-containing protein</fullName>
    </recommendedName>
</protein>
<dbReference type="PANTHER" id="PTHR35174">
    <property type="entry name" value="BLL7171 PROTEIN-RELATED"/>
    <property type="match status" value="1"/>
</dbReference>
<gene>
    <name evidence="3" type="ORF">ALP8811_00034</name>
</gene>
<dbReference type="InterPro" id="IPR011008">
    <property type="entry name" value="Dimeric_a/b-barrel"/>
</dbReference>
<name>A0A2R8AG63_9RHOB</name>
<dbReference type="InterPro" id="IPR005545">
    <property type="entry name" value="YCII"/>
</dbReference>
<evidence type="ECO:0000313" key="4">
    <source>
        <dbReference type="Proteomes" id="UP000244911"/>
    </source>
</evidence>
<proteinExistence type="inferred from homology"/>
<organism evidence="3 4">
    <name type="scientific">Aliiroseovarius pelagivivens</name>
    <dbReference type="NCBI Taxonomy" id="1639690"/>
    <lineage>
        <taxon>Bacteria</taxon>
        <taxon>Pseudomonadati</taxon>
        <taxon>Pseudomonadota</taxon>
        <taxon>Alphaproteobacteria</taxon>
        <taxon>Rhodobacterales</taxon>
        <taxon>Paracoccaceae</taxon>
        <taxon>Aliiroseovarius</taxon>
    </lineage>
</organism>
<sequence>MQYMCLIYNAEDNGPQPGTDEFGPYMQSYVDFTQEVQDAGVMVGGNALQPVATSTTVSVRGGKSEVVDGPFAETKEQLGGYYILDCKDLDEALHYAAKIPDAQYGRIEVRPVMIFD</sequence>
<dbReference type="AlphaFoldDB" id="A0A2R8AG63"/>